<evidence type="ECO:0000256" key="5">
    <source>
        <dbReference type="ARBA" id="ARBA00022723"/>
    </source>
</evidence>
<keyword evidence="4 13" id="KW-0812">Transmembrane</keyword>
<feature type="transmembrane region" description="Helical" evidence="13">
    <location>
        <begin position="377"/>
        <end position="401"/>
    </location>
</feature>
<keyword evidence="11" id="KW-0456">Lyase</keyword>
<evidence type="ECO:0000256" key="12">
    <source>
        <dbReference type="SAM" id="MobiDB-lite"/>
    </source>
</evidence>
<evidence type="ECO:0000256" key="9">
    <source>
        <dbReference type="ARBA" id="ARBA00022989"/>
    </source>
</evidence>
<evidence type="ECO:0000256" key="3">
    <source>
        <dbReference type="ARBA" id="ARBA00012201"/>
    </source>
</evidence>
<dbReference type="EMBL" id="HBGF01014326">
    <property type="protein sequence ID" value="CAD9105254.1"/>
    <property type="molecule type" value="Transcribed_RNA"/>
</dbReference>
<evidence type="ECO:0000256" key="11">
    <source>
        <dbReference type="ARBA" id="ARBA00023239"/>
    </source>
</evidence>
<feature type="compositionally biased region" description="Polar residues" evidence="12">
    <location>
        <begin position="720"/>
        <end position="729"/>
    </location>
</feature>
<proteinExistence type="predicted"/>
<evidence type="ECO:0000256" key="1">
    <source>
        <dbReference type="ARBA" id="ARBA00001593"/>
    </source>
</evidence>
<feature type="transmembrane region" description="Helical" evidence="13">
    <location>
        <begin position="289"/>
        <end position="309"/>
    </location>
</feature>
<keyword evidence="6" id="KW-0547">Nucleotide-binding</keyword>
<dbReference type="GO" id="GO:0005524">
    <property type="term" value="F:ATP binding"/>
    <property type="evidence" value="ECO:0007669"/>
    <property type="project" value="UniProtKB-KW"/>
</dbReference>
<dbReference type="PROSITE" id="PS50125">
    <property type="entry name" value="GUANYLATE_CYCLASE_2"/>
    <property type="match status" value="1"/>
</dbReference>
<reference evidence="15" key="1">
    <citation type="submission" date="2021-01" db="EMBL/GenBank/DDBJ databases">
        <authorList>
            <person name="Corre E."/>
            <person name="Pelletier E."/>
            <person name="Niang G."/>
            <person name="Scheremetjew M."/>
            <person name="Finn R."/>
            <person name="Kale V."/>
            <person name="Holt S."/>
            <person name="Cochrane G."/>
            <person name="Meng A."/>
            <person name="Brown T."/>
            <person name="Cohen L."/>
        </authorList>
    </citation>
    <scope>NUCLEOTIDE SEQUENCE</scope>
    <source>
        <strain evidence="15">CCAP 1951/1</strain>
    </source>
</reference>
<dbReference type="GO" id="GO:0009190">
    <property type="term" value="P:cyclic nucleotide biosynthetic process"/>
    <property type="evidence" value="ECO:0007669"/>
    <property type="project" value="InterPro"/>
</dbReference>
<dbReference type="InterPro" id="IPR001054">
    <property type="entry name" value="A/G_cyclase"/>
</dbReference>
<dbReference type="EC" id="4.6.1.1" evidence="3"/>
<evidence type="ECO:0000256" key="7">
    <source>
        <dbReference type="ARBA" id="ARBA00022840"/>
    </source>
</evidence>
<keyword evidence="7" id="KW-0067">ATP-binding</keyword>
<evidence type="ECO:0000256" key="10">
    <source>
        <dbReference type="ARBA" id="ARBA00023136"/>
    </source>
</evidence>
<evidence type="ECO:0000256" key="4">
    <source>
        <dbReference type="ARBA" id="ARBA00022692"/>
    </source>
</evidence>
<feature type="region of interest" description="Disordered" evidence="12">
    <location>
        <begin position="1"/>
        <end position="23"/>
    </location>
</feature>
<dbReference type="AlphaFoldDB" id="A0A6U4R5Y4"/>
<dbReference type="CDD" id="cd07302">
    <property type="entry name" value="CHD"/>
    <property type="match status" value="1"/>
</dbReference>
<keyword evidence="9 13" id="KW-1133">Transmembrane helix</keyword>
<evidence type="ECO:0000256" key="8">
    <source>
        <dbReference type="ARBA" id="ARBA00022842"/>
    </source>
</evidence>
<feature type="region of interest" description="Disordered" evidence="12">
    <location>
        <begin position="116"/>
        <end position="181"/>
    </location>
</feature>
<keyword evidence="5" id="KW-0479">Metal-binding</keyword>
<evidence type="ECO:0000256" key="13">
    <source>
        <dbReference type="SAM" id="Phobius"/>
    </source>
</evidence>
<keyword evidence="8" id="KW-0460">Magnesium</keyword>
<sequence>MAASGSASQRRRANAWGDGDAAQAENAAVSVPMRPIADTAAFANLAPPAPASAATQKQTSPILSVHDVEEKSLLLCAYVARFGEVQREKASRGLESRDAVLRKALAKAIAMADMSQSPALNPAPDSPANPGASAQGAAEALMQSQNLDAWADDDGSDLRAPSDAGSNDDAEGELAPLQPGAERQGLLGDDEVLAIAKPGDEKLLYRVSLRKMGFEDPAVEDQYRRSIVRSEISREIYLLFDVLSLFTVGAAVANGCMVSDWTKAQVLLAVTAFSMHVAYLHYIGTAHGWNLLTVTIVYSFVAWTAALMYRDWGCGHDKDHTGIGSNIIAMYFNQLAISPSFNLETPMQYRMLALLCHSGQWCAAIGLRRAIVQDEVLIWDGLFLGFIAAFAFLSLFVEISMRAGFQATMRRKALQSNRAEHAERTTTALEMMVPAFVVERLLKAARHGVRRASTRSSGSSADIDDTSSHLSSGSGATKLSELSGLSGTSGNTAHSVMPMGQRTLMKSDAAHAMLTKRSEQVWPYPRSLVMFVSFAPPVLTYEAISDTVTRIESVARGRSIQKVKTIGTTVLLVAGIDGSLQFEDAAVNMVEAGLEIQRRVFPARQAEGWWHRVGIHAGAIFGAVIGSQGLAFDIYGDTVTTAAAVAGSAPQNSVRCTGAVRQALPIHDAELGFVLAHQPQPLEIRGKGAIQVFEVQERAVGQAGPRPPSIASDITPPAGQPSTPGSQDTNSDERVPGSVIADSIRSSLRSAAMLPSAAAPVDMLFQSGFMTVDGDGDCASTVGKGFTPSDERERSRSRGNNTSSATTQPPPDAAARHASESAPTTGATYPASAPEPPSSGLHAGVSPARAAGGSGSSTHSSFRDPVEAAADVRPAKADFGGDGVDQYGFPVGRAGANAFAFDDDIAGFSDDD</sequence>
<protein>
    <recommendedName>
        <fullName evidence="3">adenylate cyclase</fullName>
        <ecNumber evidence="3">4.6.1.1</ecNumber>
    </recommendedName>
</protein>
<dbReference type="SMART" id="SM00044">
    <property type="entry name" value="CYCc"/>
    <property type="match status" value="1"/>
</dbReference>
<feature type="domain" description="Guanylate cyclase" evidence="14">
    <location>
        <begin position="503"/>
        <end position="646"/>
    </location>
</feature>
<evidence type="ECO:0000313" key="16">
    <source>
        <dbReference type="EMBL" id="CAD9105258.1"/>
    </source>
</evidence>
<feature type="transmembrane region" description="Helical" evidence="13">
    <location>
        <begin position="236"/>
        <end position="254"/>
    </location>
</feature>
<dbReference type="GO" id="GO:0046872">
    <property type="term" value="F:metal ion binding"/>
    <property type="evidence" value="ECO:0007669"/>
    <property type="project" value="UniProtKB-KW"/>
</dbReference>
<dbReference type="PANTHER" id="PTHR45627">
    <property type="entry name" value="ADENYLATE CYCLASE TYPE 1"/>
    <property type="match status" value="1"/>
</dbReference>
<dbReference type="GO" id="GO:0016020">
    <property type="term" value="C:membrane"/>
    <property type="evidence" value="ECO:0007669"/>
    <property type="project" value="UniProtKB-SubCell"/>
</dbReference>
<dbReference type="GO" id="GO:0035556">
    <property type="term" value="P:intracellular signal transduction"/>
    <property type="evidence" value="ECO:0007669"/>
    <property type="project" value="InterPro"/>
</dbReference>
<evidence type="ECO:0000259" key="14">
    <source>
        <dbReference type="PROSITE" id="PS50125"/>
    </source>
</evidence>
<keyword evidence="10 13" id="KW-0472">Membrane</keyword>
<dbReference type="GO" id="GO:0004016">
    <property type="term" value="F:adenylate cyclase activity"/>
    <property type="evidence" value="ECO:0007669"/>
    <property type="project" value="UniProtKB-EC"/>
</dbReference>
<comment type="catalytic activity">
    <reaction evidence="1">
        <text>ATP = 3',5'-cyclic AMP + diphosphate</text>
        <dbReference type="Rhea" id="RHEA:15389"/>
        <dbReference type="ChEBI" id="CHEBI:30616"/>
        <dbReference type="ChEBI" id="CHEBI:33019"/>
        <dbReference type="ChEBI" id="CHEBI:58165"/>
        <dbReference type="EC" id="4.6.1.1"/>
    </reaction>
</comment>
<dbReference type="Pfam" id="PF00211">
    <property type="entry name" value="Guanylate_cyc"/>
    <property type="match status" value="1"/>
</dbReference>
<accession>A0A6U4R5Y4</accession>
<gene>
    <name evidence="15" type="ORF">NDES1114_LOCUS9381</name>
    <name evidence="16" type="ORF">NDES1114_LOCUS9383</name>
</gene>
<feature type="region of interest" description="Disordered" evidence="12">
    <location>
        <begin position="780"/>
        <end position="869"/>
    </location>
</feature>
<feature type="region of interest" description="Disordered" evidence="12">
    <location>
        <begin position="699"/>
        <end position="735"/>
    </location>
</feature>
<dbReference type="InterPro" id="IPR029787">
    <property type="entry name" value="Nucleotide_cyclase"/>
</dbReference>
<evidence type="ECO:0000256" key="6">
    <source>
        <dbReference type="ARBA" id="ARBA00022741"/>
    </source>
</evidence>
<feature type="region of interest" description="Disordered" evidence="12">
    <location>
        <begin position="452"/>
        <end position="476"/>
    </location>
</feature>
<dbReference type="EMBL" id="HBGF01014328">
    <property type="protein sequence ID" value="CAD9105258.1"/>
    <property type="molecule type" value="Transcribed_RNA"/>
</dbReference>
<comment type="subcellular location">
    <subcellularLocation>
        <location evidence="2">Membrane</location>
        <topology evidence="2">Multi-pass membrane protein</topology>
    </subcellularLocation>
</comment>
<dbReference type="Gene3D" id="3.30.70.1230">
    <property type="entry name" value="Nucleotide cyclase"/>
    <property type="match status" value="1"/>
</dbReference>
<organism evidence="15">
    <name type="scientific">Neobodo designis</name>
    <name type="common">Flagellated protozoan</name>
    <name type="synonym">Bodo designis</name>
    <dbReference type="NCBI Taxonomy" id="312471"/>
    <lineage>
        <taxon>Eukaryota</taxon>
        <taxon>Discoba</taxon>
        <taxon>Euglenozoa</taxon>
        <taxon>Kinetoplastea</taxon>
        <taxon>Metakinetoplastina</taxon>
        <taxon>Neobodonida</taxon>
        <taxon>Neobodo</taxon>
    </lineage>
</organism>
<dbReference type="SUPFAM" id="SSF55073">
    <property type="entry name" value="Nucleotide cyclase"/>
    <property type="match status" value="1"/>
</dbReference>
<feature type="compositionally biased region" description="Low complexity" evidence="12">
    <location>
        <begin position="843"/>
        <end position="860"/>
    </location>
</feature>
<evidence type="ECO:0000313" key="15">
    <source>
        <dbReference type="EMBL" id="CAD9105254.1"/>
    </source>
</evidence>
<name>A0A6U4R5Y4_NEODS</name>
<evidence type="ECO:0000256" key="2">
    <source>
        <dbReference type="ARBA" id="ARBA00004141"/>
    </source>
</evidence>
<feature type="compositionally biased region" description="Polar residues" evidence="12">
    <location>
        <begin position="798"/>
        <end position="807"/>
    </location>
</feature>